<gene>
    <name evidence="2" type="ORF">B5J99_06295</name>
</gene>
<evidence type="ECO:0000313" key="2">
    <source>
        <dbReference type="EMBL" id="ASR51126.1"/>
    </source>
</evidence>
<proteinExistence type="predicted"/>
<dbReference type="Gene3D" id="2.70.50.60">
    <property type="entry name" value="abc- transporter (atp binding component) like domain"/>
    <property type="match status" value="1"/>
</dbReference>
<dbReference type="Proteomes" id="UP000258016">
    <property type="component" value="Chromosome"/>
</dbReference>
<dbReference type="Pfam" id="PF14524">
    <property type="entry name" value="Wzt_C"/>
    <property type="match status" value="1"/>
</dbReference>
<sequence>MLRRMIGHINDLVLTDAEGSICEPMVAAGSRPTLTAQIRALCDVQKPHFGLMITAQGDAIVAAASNTMLGEPDVPLRAGEELTVGFTIDLPLARGDYLIDFGLAEAAGESLDVLEWRRGVSHLVVTNSGNATGIVDIRAVYRRS</sequence>
<feature type="domain" description="Wzt C-terminal" evidence="1">
    <location>
        <begin position="9"/>
        <end position="137"/>
    </location>
</feature>
<organism evidence="2 3">
    <name type="scientific">Blastomonas fulva</name>
    <dbReference type="NCBI Taxonomy" id="1550728"/>
    <lineage>
        <taxon>Bacteria</taxon>
        <taxon>Pseudomonadati</taxon>
        <taxon>Pseudomonadota</taxon>
        <taxon>Alphaproteobacteria</taxon>
        <taxon>Sphingomonadales</taxon>
        <taxon>Sphingomonadaceae</taxon>
        <taxon>Blastomonas</taxon>
    </lineage>
</organism>
<accession>A0ABN5B2N0</accession>
<evidence type="ECO:0000313" key="3">
    <source>
        <dbReference type="Proteomes" id="UP000258016"/>
    </source>
</evidence>
<reference evidence="2 3" key="1">
    <citation type="submission" date="2017-03" db="EMBL/GenBank/DDBJ databases">
        <title>Complete genome sequence of Blastomonas fulva degrading microcsystin LR.</title>
        <authorList>
            <person name="Lee H.-g."/>
            <person name="Jin L."/>
            <person name="oh H.-M."/>
        </authorList>
    </citation>
    <scope>NUCLEOTIDE SEQUENCE [LARGE SCALE GENOMIC DNA]</scope>
    <source>
        <strain evidence="2 3">T2</strain>
    </source>
</reference>
<dbReference type="CDD" id="cd10147">
    <property type="entry name" value="Wzt_C-like"/>
    <property type="match status" value="1"/>
</dbReference>
<dbReference type="InterPro" id="IPR029439">
    <property type="entry name" value="Wzt_C"/>
</dbReference>
<evidence type="ECO:0000259" key="1">
    <source>
        <dbReference type="Pfam" id="PF14524"/>
    </source>
</evidence>
<dbReference type="EMBL" id="CP020083">
    <property type="protein sequence ID" value="ASR51126.1"/>
    <property type="molecule type" value="Genomic_DNA"/>
</dbReference>
<keyword evidence="3" id="KW-1185">Reference proteome</keyword>
<protein>
    <recommendedName>
        <fullName evidence="1">Wzt C-terminal domain-containing protein</fullName>
    </recommendedName>
</protein>
<name>A0ABN5B2N0_9SPHN</name>